<gene>
    <name evidence="3" type="ORF">N0A02_02305</name>
</gene>
<evidence type="ECO:0000313" key="4">
    <source>
        <dbReference type="Proteomes" id="UP001469089"/>
    </source>
</evidence>
<dbReference type="RefSeq" id="WP_349541104.1">
    <property type="nucleotide sequence ID" value="NZ_JAOALG010000001.1"/>
</dbReference>
<evidence type="ECO:0000256" key="1">
    <source>
        <dbReference type="SAM" id="SignalP"/>
    </source>
</evidence>
<feature type="signal peptide" evidence="1">
    <location>
        <begin position="1"/>
        <end position="26"/>
    </location>
</feature>
<evidence type="ECO:0000259" key="2">
    <source>
        <dbReference type="Pfam" id="PF12883"/>
    </source>
</evidence>
<name>A0ABV1LHN4_9BURK</name>
<comment type="caution">
    <text evidence="3">The sequence shown here is derived from an EMBL/GenBank/DDBJ whole genome shotgun (WGS) entry which is preliminary data.</text>
</comment>
<dbReference type="Pfam" id="PF12883">
    <property type="entry name" value="DUF3828"/>
    <property type="match status" value="1"/>
</dbReference>
<feature type="chain" id="PRO_5045964083" evidence="1">
    <location>
        <begin position="27"/>
        <end position="158"/>
    </location>
</feature>
<accession>A0ABV1LHN4</accession>
<proteinExistence type="predicted"/>
<evidence type="ECO:0000313" key="3">
    <source>
        <dbReference type="EMBL" id="MEQ5838271.1"/>
    </source>
</evidence>
<reference evidence="3 4" key="1">
    <citation type="journal article" date="2024" name="Chem. Sci.">
        <title>Discovery of a lagriamide polyketide by integrated genome mining, isotopic labeling, and untargeted metabolomics.</title>
        <authorList>
            <person name="Fergusson C.H."/>
            <person name="Saulog J."/>
            <person name="Paulo B.S."/>
            <person name="Wilson D.M."/>
            <person name="Liu D.Y."/>
            <person name="Morehouse N.J."/>
            <person name="Waterworth S."/>
            <person name="Barkei J."/>
            <person name="Gray C.A."/>
            <person name="Kwan J.C."/>
            <person name="Eustaquio A.S."/>
            <person name="Linington R.G."/>
        </authorList>
    </citation>
    <scope>NUCLEOTIDE SEQUENCE [LARGE SCALE GENOMIC DNA]</scope>
    <source>
        <strain evidence="3 4">RL17-338-BIF-B</strain>
    </source>
</reference>
<organism evidence="3 4">
    <name type="scientific">Paraburkholderia acidicola</name>
    <dbReference type="NCBI Taxonomy" id="1912599"/>
    <lineage>
        <taxon>Bacteria</taxon>
        <taxon>Pseudomonadati</taxon>
        <taxon>Pseudomonadota</taxon>
        <taxon>Betaproteobacteria</taxon>
        <taxon>Burkholderiales</taxon>
        <taxon>Burkholderiaceae</taxon>
        <taxon>Paraburkholderia</taxon>
    </lineage>
</organism>
<feature type="domain" description="DUF3828" evidence="2">
    <location>
        <begin position="33"/>
        <end position="149"/>
    </location>
</feature>
<dbReference type="Gene3D" id="3.10.450.50">
    <property type="match status" value="1"/>
</dbReference>
<dbReference type="Proteomes" id="UP001469089">
    <property type="component" value="Unassembled WGS sequence"/>
</dbReference>
<dbReference type="InterPro" id="IPR024289">
    <property type="entry name" value="DUF3828"/>
</dbReference>
<sequence length="158" mass="17881">MKKYIALFSVTLVLAFCGLFQSLAAAQGQNATPEAATKAFYTWYITQSSKAHAYPLMDKQIYQFVSKSTVDLLRTEYKQNKFADRAEYFTNAQDYDEKDWLSHIVVRPAFMVNDVAIVPVTLGSATDQVSVLAFLRKLDGTWKIIKVGDTQDYENSPQ</sequence>
<dbReference type="EMBL" id="JAOALG010000001">
    <property type="protein sequence ID" value="MEQ5838271.1"/>
    <property type="molecule type" value="Genomic_DNA"/>
</dbReference>
<keyword evidence="1" id="KW-0732">Signal</keyword>
<keyword evidence="4" id="KW-1185">Reference proteome</keyword>
<protein>
    <submittedName>
        <fullName evidence="3">YbjP/YqhG family protein</fullName>
    </submittedName>
</protein>